<feature type="transmembrane region" description="Helical" evidence="1">
    <location>
        <begin position="59"/>
        <end position="80"/>
    </location>
</feature>
<gene>
    <name evidence="2" type="ORF">HFN_1518</name>
</gene>
<dbReference type="OrthoDB" id="5322025at2"/>
<keyword evidence="1" id="KW-0472">Membrane</keyword>
<accession>T1CMJ0</accession>
<feature type="transmembrane region" description="Helical" evidence="1">
    <location>
        <begin position="386"/>
        <end position="404"/>
    </location>
</feature>
<feature type="transmembrane region" description="Helical" evidence="1">
    <location>
        <begin position="92"/>
        <end position="111"/>
    </location>
</feature>
<dbReference type="eggNOG" id="ENOG5032P5E">
    <property type="taxonomic scope" value="Bacteria"/>
</dbReference>
<feature type="transmembrane region" description="Helical" evidence="1">
    <location>
        <begin position="197"/>
        <end position="215"/>
    </location>
</feature>
<feature type="transmembrane region" description="Helical" evidence="1">
    <location>
        <begin position="302"/>
        <end position="321"/>
    </location>
</feature>
<dbReference type="EMBL" id="BASD01000003">
    <property type="protein sequence ID" value="GAD17959.1"/>
    <property type="molecule type" value="Genomic_DNA"/>
</dbReference>
<feature type="transmembrane region" description="Helical" evidence="1">
    <location>
        <begin position="123"/>
        <end position="140"/>
    </location>
</feature>
<feature type="transmembrane region" description="Helical" evidence="1">
    <location>
        <begin position="251"/>
        <end position="270"/>
    </location>
</feature>
<sequence length="483" mass="54719">MNISQAQKVKLWILGIFGIEFLGLVLFYGYAYPIVLFWGDDWTIILDYKPILPIAHSWIVSRILPVWLMDFFMIFGAYVVMPISGLGFLESMSVGLALWLALAVIGMQYALYKLCSLITKSAVYGLLASMVFVVGGFGATKISAMPLLYPADLNAEGMGYVFTMMCFYLLPYLLNLSLVCVFEYLRLAKLSFKNTKTAAIVGGGGIFASYIAIFSMTTASFMLASYAGIVIGFKIFGFLRYGSWRIWRAFGLFDWFLCAIIVLWCIAAILDMGSGRVEYCGSFDLSFGMKYTYQTFKMFERGFYYLFVFGAIVAAVSVWRLKIMRIEFLASLLWLLLLGGFYVLVVSKCGAKYYLMSGFFLSMLVVLAFYSALLCVFSIKSNKTRVQGSLIVSAILCFCIASSFTKSYQERPRAAYKELMMYAKSWVTQVQKAQQNGKHKITITIPKALPHWRWQWFMNGFPHTLLRYGIISDHIEVTFAPME</sequence>
<feature type="transmembrane region" description="Helical" evidence="1">
    <location>
        <begin position="12"/>
        <end position="38"/>
    </location>
</feature>
<protein>
    <submittedName>
        <fullName evidence="2">Uncharacterized protein</fullName>
    </submittedName>
</protein>
<evidence type="ECO:0000313" key="2">
    <source>
        <dbReference type="EMBL" id="GAD17959.1"/>
    </source>
</evidence>
<keyword evidence="1" id="KW-0812">Transmembrane</keyword>
<organism evidence="2 3">
    <name type="scientific">Helicobacter fennelliae MRY12-0050</name>
    <dbReference type="NCBI Taxonomy" id="1325130"/>
    <lineage>
        <taxon>Bacteria</taxon>
        <taxon>Pseudomonadati</taxon>
        <taxon>Campylobacterota</taxon>
        <taxon>Epsilonproteobacteria</taxon>
        <taxon>Campylobacterales</taxon>
        <taxon>Helicobacteraceae</taxon>
        <taxon>Helicobacter</taxon>
    </lineage>
</organism>
<name>T1CMJ0_9HELI</name>
<feature type="transmembrane region" description="Helical" evidence="1">
    <location>
        <begin position="328"/>
        <end position="347"/>
    </location>
</feature>
<reference evidence="2 3" key="1">
    <citation type="journal article" date="2013" name="Genome Announc.">
        <title>Draft Genome Sequence of Helicobacter fennelliae Strain MRY12-0050, Isolated from a Bacteremia Patient.</title>
        <authorList>
            <person name="Rimbara E."/>
            <person name="Matsui M."/>
            <person name="Mori S."/>
            <person name="Suzuki S."/>
            <person name="Suzuki M."/>
            <person name="Kim H."/>
            <person name="Sekizuka T."/>
            <person name="Kuroda M."/>
            <person name="Shibayama K."/>
        </authorList>
    </citation>
    <scope>NUCLEOTIDE SEQUENCE [LARGE SCALE GENOMIC DNA]</scope>
    <source>
        <strain evidence="2 3">MRY12-0050</strain>
    </source>
</reference>
<feature type="transmembrane region" description="Helical" evidence="1">
    <location>
        <begin position="353"/>
        <end position="379"/>
    </location>
</feature>
<dbReference type="RefSeq" id="WP_023946150.1">
    <property type="nucleotide sequence ID" value="NZ_BASD01000003.1"/>
</dbReference>
<evidence type="ECO:0000256" key="1">
    <source>
        <dbReference type="SAM" id="Phobius"/>
    </source>
</evidence>
<dbReference type="AlphaFoldDB" id="T1CMJ0"/>
<feature type="transmembrane region" description="Helical" evidence="1">
    <location>
        <begin position="221"/>
        <end position="239"/>
    </location>
</feature>
<feature type="transmembrane region" description="Helical" evidence="1">
    <location>
        <begin position="160"/>
        <end position="185"/>
    </location>
</feature>
<dbReference type="STRING" id="1325130.HFN_1518"/>
<evidence type="ECO:0000313" key="3">
    <source>
        <dbReference type="Proteomes" id="UP000018143"/>
    </source>
</evidence>
<keyword evidence="3" id="KW-1185">Reference proteome</keyword>
<keyword evidence="1" id="KW-1133">Transmembrane helix</keyword>
<dbReference type="Proteomes" id="UP000018143">
    <property type="component" value="Unassembled WGS sequence"/>
</dbReference>
<proteinExistence type="predicted"/>
<comment type="caution">
    <text evidence="2">The sequence shown here is derived from an EMBL/GenBank/DDBJ whole genome shotgun (WGS) entry which is preliminary data.</text>
</comment>